<evidence type="ECO:0000256" key="1">
    <source>
        <dbReference type="ARBA" id="ARBA00023125"/>
    </source>
</evidence>
<dbReference type="InterPro" id="IPR010982">
    <property type="entry name" value="Lambda_DNA-bd_dom_sf"/>
</dbReference>
<dbReference type="CDD" id="cd00093">
    <property type="entry name" value="HTH_XRE"/>
    <property type="match status" value="1"/>
</dbReference>
<evidence type="ECO:0000313" key="3">
    <source>
        <dbReference type="EMBL" id="HJD38571.1"/>
    </source>
</evidence>
<reference evidence="3" key="2">
    <citation type="submission" date="2021-04" db="EMBL/GenBank/DDBJ databases">
        <authorList>
            <person name="Gilroy R."/>
        </authorList>
    </citation>
    <scope>NUCLEOTIDE SEQUENCE</scope>
    <source>
        <strain evidence="3">ChiW19-6364</strain>
    </source>
</reference>
<dbReference type="InterPro" id="IPR001387">
    <property type="entry name" value="Cro/C1-type_HTH"/>
</dbReference>
<comment type="caution">
    <text evidence="3">The sequence shown here is derived from an EMBL/GenBank/DDBJ whole genome shotgun (WGS) entry which is preliminary data.</text>
</comment>
<dbReference type="Proteomes" id="UP000823850">
    <property type="component" value="Unassembled WGS sequence"/>
</dbReference>
<feature type="domain" description="HTH cro/C1-type" evidence="2">
    <location>
        <begin position="13"/>
        <end position="67"/>
    </location>
</feature>
<dbReference type="PANTHER" id="PTHR46797:SF1">
    <property type="entry name" value="METHYLPHOSPHONATE SYNTHASE"/>
    <property type="match status" value="1"/>
</dbReference>
<dbReference type="AlphaFoldDB" id="A0A9D2RA05"/>
<dbReference type="Pfam" id="PF01381">
    <property type="entry name" value="HTH_3"/>
    <property type="match status" value="1"/>
</dbReference>
<dbReference type="PROSITE" id="PS50943">
    <property type="entry name" value="HTH_CROC1"/>
    <property type="match status" value="1"/>
</dbReference>
<proteinExistence type="predicted"/>
<organism evidence="3 4">
    <name type="scientific">Candidatus Blautia stercoripullorum</name>
    <dbReference type="NCBI Taxonomy" id="2838502"/>
    <lineage>
        <taxon>Bacteria</taxon>
        <taxon>Bacillati</taxon>
        <taxon>Bacillota</taxon>
        <taxon>Clostridia</taxon>
        <taxon>Lachnospirales</taxon>
        <taxon>Lachnospiraceae</taxon>
        <taxon>Blautia</taxon>
    </lineage>
</organism>
<dbReference type="GO" id="GO:0005829">
    <property type="term" value="C:cytosol"/>
    <property type="evidence" value="ECO:0007669"/>
    <property type="project" value="TreeGrafter"/>
</dbReference>
<sequence length="118" mass="13306">MPMSMLEELGQRLRTAREKKGFTQQKLADLSHVSVKHIAGIEKGVKNPSFEILRALASVLELSLDTLIDPKMEQDEKGAAEMKMIYLSCPPEVRDTLLKSTRSLADHLKELAQNMEKQ</sequence>
<dbReference type="GO" id="GO:0003677">
    <property type="term" value="F:DNA binding"/>
    <property type="evidence" value="ECO:0007669"/>
    <property type="project" value="UniProtKB-KW"/>
</dbReference>
<dbReference type="SUPFAM" id="SSF47413">
    <property type="entry name" value="lambda repressor-like DNA-binding domains"/>
    <property type="match status" value="1"/>
</dbReference>
<dbReference type="GO" id="GO:0003700">
    <property type="term" value="F:DNA-binding transcription factor activity"/>
    <property type="evidence" value="ECO:0007669"/>
    <property type="project" value="TreeGrafter"/>
</dbReference>
<keyword evidence="1" id="KW-0238">DNA-binding</keyword>
<dbReference type="PANTHER" id="PTHR46797">
    <property type="entry name" value="HTH-TYPE TRANSCRIPTIONAL REGULATOR"/>
    <property type="match status" value="1"/>
</dbReference>
<dbReference type="Gene3D" id="1.10.260.40">
    <property type="entry name" value="lambda repressor-like DNA-binding domains"/>
    <property type="match status" value="1"/>
</dbReference>
<dbReference type="EMBL" id="DWUX01000012">
    <property type="protein sequence ID" value="HJD38571.1"/>
    <property type="molecule type" value="Genomic_DNA"/>
</dbReference>
<evidence type="ECO:0000313" key="4">
    <source>
        <dbReference type="Proteomes" id="UP000823850"/>
    </source>
</evidence>
<dbReference type="SMART" id="SM00530">
    <property type="entry name" value="HTH_XRE"/>
    <property type="match status" value="1"/>
</dbReference>
<dbReference type="InterPro" id="IPR050807">
    <property type="entry name" value="TransReg_Diox_bact_type"/>
</dbReference>
<reference evidence="3" key="1">
    <citation type="journal article" date="2021" name="PeerJ">
        <title>Extensive microbial diversity within the chicken gut microbiome revealed by metagenomics and culture.</title>
        <authorList>
            <person name="Gilroy R."/>
            <person name="Ravi A."/>
            <person name="Getino M."/>
            <person name="Pursley I."/>
            <person name="Horton D.L."/>
            <person name="Alikhan N.F."/>
            <person name="Baker D."/>
            <person name="Gharbi K."/>
            <person name="Hall N."/>
            <person name="Watson M."/>
            <person name="Adriaenssens E.M."/>
            <person name="Foster-Nyarko E."/>
            <person name="Jarju S."/>
            <person name="Secka A."/>
            <person name="Antonio M."/>
            <person name="Oren A."/>
            <person name="Chaudhuri R.R."/>
            <person name="La Ragione R."/>
            <person name="Hildebrand F."/>
            <person name="Pallen M.J."/>
        </authorList>
    </citation>
    <scope>NUCLEOTIDE SEQUENCE</scope>
    <source>
        <strain evidence="3">ChiW19-6364</strain>
    </source>
</reference>
<protein>
    <submittedName>
        <fullName evidence="3">Helix-turn-helix domain-containing protein</fullName>
    </submittedName>
</protein>
<gene>
    <name evidence="3" type="ORF">H9913_00960</name>
</gene>
<name>A0A9D2RA05_9FIRM</name>
<accession>A0A9D2RA05</accession>
<evidence type="ECO:0000259" key="2">
    <source>
        <dbReference type="PROSITE" id="PS50943"/>
    </source>
</evidence>